<keyword evidence="1" id="KW-0472">Membrane</keyword>
<dbReference type="AlphaFoldDB" id="A0A382Z1G7"/>
<protein>
    <submittedName>
        <fullName evidence="2">Uncharacterized protein</fullName>
    </submittedName>
</protein>
<gene>
    <name evidence="2" type="ORF">METZ01_LOCUS442147</name>
</gene>
<accession>A0A382Z1G7</accession>
<keyword evidence="1" id="KW-1133">Transmembrane helix</keyword>
<feature type="non-terminal residue" evidence="2">
    <location>
        <position position="1"/>
    </location>
</feature>
<proteinExistence type="predicted"/>
<evidence type="ECO:0000256" key="1">
    <source>
        <dbReference type="SAM" id="Phobius"/>
    </source>
</evidence>
<evidence type="ECO:0000313" key="2">
    <source>
        <dbReference type="EMBL" id="SVD89293.1"/>
    </source>
</evidence>
<organism evidence="2">
    <name type="scientific">marine metagenome</name>
    <dbReference type="NCBI Taxonomy" id="408172"/>
    <lineage>
        <taxon>unclassified sequences</taxon>
        <taxon>metagenomes</taxon>
        <taxon>ecological metagenomes</taxon>
    </lineage>
</organism>
<dbReference type="EMBL" id="UINC01180213">
    <property type="protein sequence ID" value="SVD89293.1"/>
    <property type="molecule type" value="Genomic_DNA"/>
</dbReference>
<reference evidence="2" key="1">
    <citation type="submission" date="2018-05" db="EMBL/GenBank/DDBJ databases">
        <authorList>
            <person name="Lanie J.A."/>
            <person name="Ng W.-L."/>
            <person name="Kazmierczak K.M."/>
            <person name="Andrzejewski T.M."/>
            <person name="Davidsen T.M."/>
            <person name="Wayne K.J."/>
            <person name="Tettelin H."/>
            <person name="Glass J.I."/>
            <person name="Rusch D."/>
            <person name="Podicherti R."/>
            <person name="Tsui H.-C.T."/>
            <person name="Winkler M.E."/>
        </authorList>
    </citation>
    <scope>NUCLEOTIDE SEQUENCE</scope>
</reference>
<keyword evidence="1" id="KW-0812">Transmembrane</keyword>
<feature type="non-terminal residue" evidence="2">
    <location>
        <position position="260"/>
    </location>
</feature>
<sequence>KYTPYQRNLGHLYESVTLYDQLKNALYPNARAQLFGPSYENDLAVLALRKELHALGALENEELAMEALREKPEALQRIKDFQTSEAFLQGQARFAPLGIVPPASFEGTVNIENGSNKLTASNGKLTEFLSPQDQVKIGSFSTFHGIWRENQLREKLIKSVENDNLATLTNVHEGRNRIIDCCFYLVFIGLAMGICRRFKRKGILGRALFGFIVPVCSVFPLGLIWVTLFGFPPATIKDATLHKIDWISLPDSLLETRGQS</sequence>
<name>A0A382Z1G7_9ZZZZ</name>
<feature type="transmembrane region" description="Helical" evidence="1">
    <location>
        <begin position="207"/>
        <end position="231"/>
    </location>
</feature>